<comment type="caution">
    <text evidence="11">The sequence shown here is derived from an EMBL/GenBank/DDBJ whole genome shotgun (WGS) entry which is preliminary data.</text>
</comment>
<dbReference type="InterPro" id="IPR018108">
    <property type="entry name" value="MCP_transmembrane"/>
</dbReference>
<dbReference type="PANTHER" id="PTHR45667">
    <property type="entry name" value="S-ADENOSYLMETHIONINE MITOCHONDRIAL CARRIER PROTEIN"/>
    <property type="match status" value="1"/>
</dbReference>
<protein>
    <submittedName>
        <fullName evidence="11">Uncharacterized protein</fullName>
    </submittedName>
</protein>
<evidence type="ECO:0000256" key="3">
    <source>
        <dbReference type="ARBA" id="ARBA00022448"/>
    </source>
</evidence>
<keyword evidence="7" id="KW-1133">Transmembrane helix</keyword>
<keyword evidence="6" id="KW-0999">Mitochondrion inner membrane</keyword>
<dbReference type="SUPFAM" id="SSF103506">
    <property type="entry name" value="Mitochondrial carrier"/>
    <property type="match status" value="1"/>
</dbReference>
<keyword evidence="3 10" id="KW-0813">Transport</keyword>
<feature type="repeat" description="Solcar" evidence="9">
    <location>
        <begin position="246"/>
        <end position="325"/>
    </location>
</feature>
<evidence type="ECO:0000256" key="4">
    <source>
        <dbReference type="ARBA" id="ARBA00022692"/>
    </source>
</evidence>
<accession>A0ABR3VFJ3</accession>
<evidence type="ECO:0000256" key="8">
    <source>
        <dbReference type="ARBA" id="ARBA00023136"/>
    </source>
</evidence>
<evidence type="ECO:0000313" key="12">
    <source>
        <dbReference type="Proteomes" id="UP001583172"/>
    </source>
</evidence>
<keyword evidence="8 9" id="KW-0472">Membrane</keyword>
<reference evidence="11 12" key="1">
    <citation type="journal article" date="2024" name="Commun. Biol.">
        <title>Comparative genomic analysis of thermophilic fungi reveals convergent evolutionary adaptations and gene losses.</title>
        <authorList>
            <person name="Steindorff A.S."/>
            <person name="Aguilar-Pontes M.V."/>
            <person name="Robinson A.J."/>
            <person name="Andreopoulos B."/>
            <person name="LaButti K."/>
            <person name="Kuo A."/>
            <person name="Mondo S."/>
            <person name="Riley R."/>
            <person name="Otillar R."/>
            <person name="Haridas S."/>
            <person name="Lipzen A."/>
            <person name="Grimwood J."/>
            <person name="Schmutz J."/>
            <person name="Clum A."/>
            <person name="Reid I.D."/>
            <person name="Moisan M.C."/>
            <person name="Butler G."/>
            <person name="Nguyen T.T.M."/>
            <person name="Dewar K."/>
            <person name="Conant G."/>
            <person name="Drula E."/>
            <person name="Henrissat B."/>
            <person name="Hansel C."/>
            <person name="Singer S."/>
            <person name="Hutchinson M.I."/>
            <person name="de Vries R.P."/>
            <person name="Natvig D.O."/>
            <person name="Powell A.J."/>
            <person name="Tsang A."/>
            <person name="Grigoriev I.V."/>
        </authorList>
    </citation>
    <scope>NUCLEOTIDE SEQUENCE [LARGE SCALE GENOMIC DNA]</scope>
    <source>
        <strain evidence="11 12">CBS 620.91</strain>
    </source>
</reference>
<keyword evidence="5" id="KW-0677">Repeat</keyword>
<evidence type="ECO:0000256" key="7">
    <source>
        <dbReference type="ARBA" id="ARBA00022989"/>
    </source>
</evidence>
<organism evidence="11 12">
    <name type="scientific">Humicola insolens</name>
    <name type="common">Soft-rot fungus</name>
    <dbReference type="NCBI Taxonomy" id="85995"/>
    <lineage>
        <taxon>Eukaryota</taxon>
        <taxon>Fungi</taxon>
        <taxon>Dikarya</taxon>
        <taxon>Ascomycota</taxon>
        <taxon>Pezizomycotina</taxon>
        <taxon>Sordariomycetes</taxon>
        <taxon>Sordariomycetidae</taxon>
        <taxon>Sordariales</taxon>
        <taxon>Chaetomiaceae</taxon>
        <taxon>Mycothermus</taxon>
    </lineage>
</organism>
<feature type="repeat" description="Solcar" evidence="9">
    <location>
        <begin position="109"/>
        <end position="207"/>
    </location>
</feature>
<gene>
    <name evidence="11" type="ORF">VTJ49DRAFT_350</name>
</gene>
<feature type="repeat" description="Solcar" evidence="9">
    <location>
        <begin position="7"/>
        <end position="80"/>
    </location>
</feature>
<dbReference type="Pfam" id="PF00153">
    <property type="entry name" value="Mito_carr"/>
    <property type="match status" value="4"/>
</dbReference>
<keyword evidence="12" id="KW-1185">Reference proteome</keyword>
<evidence type="ECO:0000313" key="11">
    <source>
        <dbReference type="EMBL" id="KAL1840529.1"/>
    </source>
</evidence>
<sequence>MSQPPPPPFQTALLAGALAGTTVDLSLFPLDTLKTRLQSAEGFFASGGFRGIYRGVGSALVGSAPGAAFFFCTYEATKSALARPRLIRGSEHSTPSPHNKALESGELALEHMLAASAGEIAACAVRVPTEVVKQRAQAGLHGGSSLSALKHILSHHNPSHHGGGLHSSIKGLTAVWRELYRGWGITVLREVPFTILQFPLWEALKAWGRERKARTGRGLFGDANIPPPSSHHSHRHQPLTEVSAPESALYGSLAGAVAAGVTTPLDVLKTRVMLSTQRESAWSVVKSILRENGVRPFFAGIGPRVAWISVGGAIFLGSYQWAVNALTRIEGRRESL</sequence>
<dbReference type="Proteomes" id="UP001583172">
    <property type="component" value="Unassembled WGS sequence"/>
</dbReference>
<dbReference type="PROSITE" id="PS50920">
    <property type="entry name" value="SOLCAR"/>
    <property type="match status" value="3"/>
</dbReference>
<name>A0ABR3VFJ3_HUMIN</name>
<dbReference type="EMBL" id="JAZGSY010000109">
    <property type="protein sequence ID" value="KAL1840529.1"/>
    <property type="molecule type" value="Genomic_DNA"/>
</dbReference>
<comment type="subcellular location">
    <subcellularLocation>
        <location evidence="1">Membrane</location>
        <topology evidence="1">Multi-pass membrane protein</topology>
    </subcellularLocation>
</comment>
<evidence type="ECO:0000256" key="6">
    <source>
        <dbReference type="ARBA" id="ARBA00022792"/>
    </source>
</evidence>
<keyword evidence="4 9" id="KW-0812">Transmembrane</keyword>
<dbReference type="InterPro" id="IPR023395">
    <property type="entry name" value="MCP_dom_sf"/>
</dbReference>
<proteinExistence type="inferred from homology"/>
<keyword evidence="6" id="KW-0496">Mitochondrion</keyword>
<evidence type="ECO:0000256" key="5">
    <source>
        <dbReference type="ARBA" id="ARBA00022737"/>
    </source>
</evidence>
<comment type="similarity">
    <text evidence="2 10">Belongs to the mitochondrial carrier (TC 2.A.29) family.</text>
</comment>
<evidence type="ECO:0000256" key="9">
    <source>
        <dbReference type="PROSITE-ProRule" id="PRU00282"/>
    </source>
</evidence>
<evidence type="ECO:0000256" key="2">
    <source>
        <dbReference type="ARBA" id="ARBA00006375"/>
    </source>
</evidence>
<evidence type="ECO:0000256" key="1">
    <source>
        <dbReference type="ARBA" id="ARBA00004141"/>
    </source>
</evidence>
<evidence type="ECO:0000256" key="10">
    <source>
        <dbReference type="RuleBase" id="RU000488"/>
    </source>
</evidence>
<dbReference type="Gene3D" id="1.50.40.10">
    <property type="entry name" value="Mitochondrial carrier domain"/>
    <property type="match status" value="1"/>
</dbReference>